<dbReference type="InterPro" id="IPR050268">
    <property type="entry name" value="NADH-dep_flavin_reductase"/>
</dbReference>
<dbReference type="SMART" id="SM00903">
    <property type="entry name" value="Flavin_Reduct"/>
    <property type="match status" value="1"/>
</dbReference>
<dbReference type="GO" id="GO:0006212">
    <property type="term" value="P:uracil catabolic process"/>
    <property type="evidence" value="ECO:0007669"/>
    <property type="project" value="UniProtKB-UniRule"/>
</dbReference>
<dbReference type="GO" id="GO:0010181">
    <property type="term" value="F:FMN binding"/>
    <property type="evidence" value="ECO:0007669"/>
    <property type="project" value="InterPro"/>
</dbReference>
<dbReference type="GO" id="GO:0019740">
    <property type="term" value="P:nitrogen utilization"/>
    <property type="evidence" value="ECO:0007669"/>
    <property type="project" value="UniProtKB-UniRule"/>
</dbReference>
<evidence type="ECO:0000256" key="4">
    <source>
        <dbReference type="ARBA" id="ARBA00023027"/>
    </source>
</evidence>
<dbReference type="Gene3D" id="2.30.110.10">
    <property type="entry name" value="Electron Transport, Fmn-binding Protein, Chain A"/>
    <property type="match status" value="1"/>
</dbReference>
<proteinExistence type="inferred from homology"/>
<dbReference type="HAMAP" id="MF_00833">
    <property type="entry name" value="RutF"/>
    <property type="match status" value="1"/>
</dbReference>
<evidence type="ECO:0000313" key="9">
    <source>
        <dbReference type="Proteomes" id="UP000517759"/>
    </source>
</evidence>
<keyword evidence="4 5" id="KW-0520">NAD</keyword>
<comment type="similarity">
    <text evidence="5">Belongs to the non-flavoprotein flavin reductase family. RutF subfamily.</text>
</comment>
<dbReference type="Pfam" id="PF01613">
    <property type="entry name" value="Flavin_Reduct"/>
    <property type="match status" value="1"/>
</dbReference>
<comment type="caution">
    <text evidence="8">The sequence shown here is derived from an EMBL/GenBank/DDBJ whole genome shotgun (WGS) entry which is preliminary data.</text>
</comment>
<keyword evidence="10" id="KW-1185">Reference proteome</keyword>
<name>A0A7W6F830_9HYPH</name>
<dbReference type="EMBL" id="JACIDN010000006">
    <property type="protein sequence ID" value="MBB3904057.1"/>
    <property type="molecule type" value="Genomic_DNA"/>
</dbReference>
<dbReference type="GO" id="GO:0052874">
    <property type="term" value="F:FMN reductase (NADH) activity"/>
    <property type="evidence" value="ECO:0007669"/>
    <property type="project" value="UniProtKB-EC"/>
</dbReference>
<accession>A0A7W6F830</accession>
<dbReference type="Proteomes" id="UP001156881">
    <property type="component" value="Unassembled WGS sequence"/>
</dbReference>
<sequence>MTAIDTNTTALAYRDAMALLASAVHLVTTDGPGGRAGFTASAVCSVSDTPPTLLVCLNRSSSAFAAFSGNTSLCVNTLTAAQRTVADAFGGRTPMAERFAAARWTAGSTGAPVLAGALVSFDCRIVSRTSVATHDVLFCEVIALADRAPNDALVYASRRYYTVPNERTDLRTLRAAERVEGLGNGWAAEARRAALRLA</sequence>
<feature type="domain" description="Flavin reductase like" evidence="6">
    <location>
        <begin position="17"/>
        <end position="162"/>
    </location>
</feature>
<reference evidence="7" key="1">
    <citation type="journal article" date="2014" name="Int. J. Syst. Evol. Microbiol.">
        <title>Complete genome of a new Firmicutes species belonging to the dominant human colonic microbiota ('Ruminococcus bicirculans') reveals two chromosomes and a selective capacity to utilize plant glucans.</title>
        <authorList>
            <consortium name="NISC Comparative Sequencing Program"/>
            <person name="Wegmann U."/>
            <person name="Louis P."/>
            <person name="Goesmann A."/>
            <person name="Henrissat B."/>
            <person name="Duncan S.H."/>
            <person name="Flint H.J."/>
        </authorList>
    </citation>
    <scope>NUCLEOTIDE SEQUENCE</scope>
    <source>
        <strain evidence="7">NBRC 107710</strain>
    </source>
</reference>
<evidence type="ECO:0000256" key="3">
    <source>
        <dbReference type="ARBA" id="ARBA00023002"/>
    </source>
</evidence>
<keyword evidence="1 5" id="KW-0285">Flavoprotein</keyword>
<dbReference type="PANTHER" id="PTHR30466:SF1">
    <property type="entry name" value="FMN REDUCTASE (NADH) RUTF"/>
    <property type="match status" value="1"/>
</dbReference>
<evidence type="ECO:0000256" key="1">
    <source>
        <dbReference type="ARBA" id="ARBA00022630"/>
    </source>
</evidence>
<reference evidence="10" key="2">
    <citation type="journal article" date="2019" name="Int. J. Syst. Evol. Microbiol.">
        <title>The Global Catalogue of Microorganisms (GCM) 10K type strain sequencing project: providing services to taxonomists for standard genome sequencing and annotation.</title>
        <authorList>
            <consortium name="The Broad Institute Genomics Platform"/>
            <consortium name="The Broad Institute Genome Sequencing Center for Infectious Disease"/>
            <person name="Wu L."/>
            <person name="Ma J."/>
        </authorList>
    </citation>
    <scope>NUCLEOTIDE SEQUENCE [LARGE SCALE GENOMIC DNA]</scope>
    <source>
        <strain evidence="10">NBRC 107710</strain>
    </source>
</reference>
<evidence type="ECO:0000313" key="8">
    <source>
        <dbReference type="EMBL" id="MBB3904057.1"/>
    </source>
</evidence>
<dbReference type="PANTHER" id="PTHR30466">
    <property type="entry name" value="FLAVIN REDUCTASE"/>
    <property type="match status" value="1"/>
</dbReference>
<dbReference type="InterPro" id="IPR002563">
    <property type="entry name" value="Flavin_Rdtase-like_dom"/>
</dbReference>
<reference evidence="8 9" key="3">
    <citation type="submission" date="2020-08" db="EMBL/GenBank/DDBJ databases">
        <title>Genomic Encyclopedia of Type Strains, Phase IV (KMG-IV): sequencing the most valuable type-strain genomes for metagenomic binning, comparative biology and taxonomic classification.</title>
        <authorList>
            <person name="Goeker M."/>
        </authorList>
    </citation>
    <scope>NUCLEOTIDE SEQUENCE [LARGE SCALE GENOMIC DNA]</scope>
    <source>
        <strain evidence="8 9">DSM 24105</strain>
    </source>
</reference>
<evidence type="ECO:0000256" key="2">
    <source>
        <dbReference type="ARBA" id="ARBA00022643"/>
    </source>
</evidence>
<dbReference type="RefSeq" id="WP_183507532.1">
    <property type="nucleotide sequence ID" value="NZ_BSPG01000002.1"/>
</dbReference>
<dbReference type="SUPFAM" id="SSF50475">
    <property type="entry name" value="FMN-binding split barrel"/>
    <property type="match status" value="1"/>
</dbReference>
<evidence type="ECO:0000313" key="10">
    <source>
        <dbReference type="Proteomes" id="UP001156881"/>
    </source>
</evidence>
<reference evidence="7" key="4">
    <citation type="submission" date="2023-01" db="EMBL/GenBank/DDBJ databases">
        <title>Draft genome sequence of Methylobacterium brachythecii strain NBRC 107710.</title>
        <authorList>
            <person name="Sun Q."/>
            <person name="Mori K."/>
        </authorList>
    </citation>
    <scope>NUCLEOTIDE SEQUENCE</scope>
    <source>
        <strain evidence="7">NBRC 107710</strain>
    </source>
</reference>
<dbReference type="GO" id="GO:0042602">
    <property type="term" value="F:riboflavin reductase (NADPH) activity"/>
    <property type="evidence" value="ECO:0007669"/>
    <property type="project" value="UniProtKB-UniRule"/>
</dbReference>
<organism evidence="8 9">
    <name type="scientific">Methylobacterium brachythecii</name>
    <dbReference type="NCBI Taxonomy" id="1176177"/>
    <lineage>
        <taxon>Bacteria</taxon>
        <taxon>Pseudomonadati</taxon>
        <taxon>Pseudomonadota</taxon>
        <taxon>Alphaproteobacteria</taxon>
        <taxon>Hyphomicrobiales</taxon>
        <taxon>Methylobacteriaceae</taxon>
        <taxon>Methylobacterium</taxon>
    </lineage>
</organism>
<dbReference type="Proteomes" id="UP000517759">
    <property type="component" value="Unassembled WGS sequence"/>
</dbReference>
<comment type="catalytic activity">
    <reaction evidence="5">
        <text>FMNH2 + NAD(+) = FMN + NADH + 2 H(+)</text>
        <dbReference type="Rhea" id="RHEA:21620"/>
        <dbReference type="ChEBI" id="CHEBI:15378"/>
        <dbReference type="ChEBI" id="CHEBI:57540"/>
        <dbReference type="ChEBI" id="CHEBI:57618"/>
        <dbReference type="ChEBI" id="CHEBI:57945"/>
        <dbReference type="ChEBI" id="CHEBI:58210"/>
        <dbReference type="EC" id="1.5.1.42"/>
    </reaction>
</comment>
<gene>
    <name evidence="5" type="primary">rutF</name>
    <name evidence="7" type="synonym">rutF_1</name>
    <name evidence="7" type="ORF">GCM10007884_07820</name>
    <name evidence="8" type="ORF">GGR33_003571</name>
</gene>
<comment type="function">
    <text evidence="5">Catalyzes the reduction of FMN to FMNH2 which is used to reduce pyrimidine by RutA via the Rut pathway.</text>
</comment>
<dbReference type="InterPro" id="IPR012349">
    <property type="entry name" value="Split_barrel_FMN-bd"/>
</dbReference>
<dbReference type="AlphaFoldDB" id="A0A7W6F830"/>
<evidence type="ECO:0000256" key="5">
    <source>
        <dbReference type="HAMAP-Rule" id="MF_00833"/>
    </source>
</evidence>
<evidence type="ECO:0000313" key="7">
    <source>
        <dbReference type="EMBL" id="GLS42797.1"/>
    </source>
</evidence>
<dbReference type="EMBL" id="BSPG01000002">
    <property type="protein sequence ID" value="GLS42797.1"/>
    <property type="molecule type" value="Genomic_DNA"/>
</dbReference>
<protein>
    <recommendedName>
        <fullName evidence="5">FMN reductase (NADH) RutF</fullName>
        <ecNumber evidence="5">1.5.1.42</ecNumber>
    </recommendedName>
    <alternativeName>
        <fullName evidence="5">FMN reductase</fullName>
    </alternativeName>
    <alternativeName>
        <fullName evidence="5">NADH-flavin reductase RutF</fullName>
    </alternativeName>
    <alternativeName>
        <fullName evidence="5">NADH:flavin oxidoreductase</fullName>
    </alternativeName>
</protein>
<dbReference type="InterPro" id="IPR019917">
    <property type="entry name" value="RutF"/>
</dbReference>
<dbReference type="EC" id="1.5.1.42" evidence="5"/>
<keyword evidence="3 5" id="KW-0560">Oxidoreductase</keyword>
<evidence type="ECO:0000259" key="6">
    <source>
        <dbReference type="SMART" id="SM00903"/>
    </source>
</evidence>
<keyword evidence="2 5" id="KW-0288">FMN</keyword>